<organism evidence="5 6">
    <name type="scientific">Chitinophaga defluvii</name>
    <dbReference type="NCBI Taxonomy" id="3163343"/>
    <lineage>
        <taxon>Bacteria</taxon>
        <taxon>Pseudomonadati</taxon>
        <taxon>Bacteroidota</taxon>
        <taxon>Chitinophagia</taxon>
        <taxon>Chitinophagales</taxon>
        <taxon>Chitinophagaceae</taxon>
        <taxon>Chitinophaga</taxon>
    </lineage>
</organism>
<feature type="compositionally biased region" description="Basic residues" evidence="2">
    <location>
        <begin position="395"/>
        <end position="427"/>
    </location>
</feature>
<dbReference type="Pfam" id="PF01464">
    <property type="entry name" value="SLT"/>
    <property type="match status" value="1"/>
</dbReference>
<dbReference type="RefSeq" id="WP_354661130.1">
    <property type="nucleotide sequence ID" value="NZ_JBEXAC010000002.1"/>
</dbReference>
<dbReference type="PANTHER" id="PTHR37423:SF2">
    <property type="entry name" value="MEMBRANE-BOUND LYTIC MUREIN TRANSGLYCOSYLASE C"/>
    <property type="match status" value="1"/>
</dbReference>
<dbReference type="SUPFAM" id="SSF53955">
    <property type="entry name" value="Lysozyme-like"/>
    <property type="match status" value="1"/>
</dbReference>
<comment type="caution">
    <text evidence="5">The sequence shown here is derived from an EMBL/GenBank/DDBJ whole genome shotgun (WGS) entry which is preliminary data.</text>
</comment>
<name>A0ABV2T784_9BACT</name>
<evidence type="ECO:0000256" key="2">
    <source>
        <dbReference type="SAM" id="MobiDB-lite"/>
    </source>
</evidence>
<dbReference type="EMBL" id="JBEXAC010000002">
    <property type="protein sequence ID" value="MET6998485.1"/>
    <property type="molecule type" value="Genomic_DNA"/>
</dbReference>
<evidence type="ECO:0000313" key="6">
    <source>
        <dbReference type="Proteomes" id="UP001549749"/>
    </source>
</evidence>
<reference evidence="5 6" key="1">
    <citation type="submission" date="2024-06" db="EMBL/GenBank/DDBJ databases">
        <title>Chitinophaga defluvii sp. nov., isolated from municipal sewage.</title>
        <authorList>
            <person name="Zhang L."/>
        </authorList>
    </citation>
    <scope>NUCLEOTIDE SEQUENCE [LARGE SCALE GENOMIC DNA]</scope>
    <source>
        <strain evidence="5 6">H8</strain>
    </source>
</reference>
<keyword evidence="6" id="KW-1185">Reference proteome</keyword>
<gene>
    <name evidence="5" type="ORF">ABR189_13960</name>
</gene>
<evidence type="ECO:0000313" key="5">
    <source>
        <dbReference type="EMBL" id="MET6998485.1"/>
    </source>
</evidence>
<dbReference type="CDD" id="cd16894">
    <property type="entry name" value="MltD-like"/>
    <property type="match status" value="1"/>
</dbReference>
<comment type="similarity">
    <text evidence="1">Belongs to the transglycosylase Slt family.</text>
</comment>
<evidence type="ECO:0000256" key="1">
    <source>
        <dbReference type="ARBA" id="ARBA00007734"/>
    </source>
</evidence>
<sequence length="427" mass="47827">MRKIFLLLLLPLLGFVRVEAAESNGATGETVLLKEMLDTTILNRKVHLPKDTTVHVSPTTIAVKKAAQSMPAVVRNPKVYEQINNNLVAGYVNSYATRYSQHLQIMVDKGQPYFVMIEKVFKEHGIPEEMKYLAVIESSFNTNARSRVGAVGAWQFMAGTARIFGLSVGKKVDERKDFYKSTLAAAQFLNQLYDQFDDWLLVVAAYNCGAGGVQRAMKASGRNDFWGMQYFLPAESRNHVYKFIATGYILDRFNNFFGVGDENDFVARQQADAGVVIADKNAALTEDEIYSTVECNITGKYRLEAIAKKLEMEVSELDRLNPGFAKLMATPENSYDLRIPQEKMKQFMAQKEDILKESVQMTLDDRAVSVDKSRFPPPAKIADRSADAKSPPAVKKAKTGTKKHTASKKYTTKKRTTTKKHTTAKKA</sequence>
<evidence type="ECO:0000259" key="4">
    <source>
        <dbReference type="Pfam" id="PF01464"/>
    </source>
</evidence>
<feature type="region of interest" description="Disordered" evidence="2">
    <location>
        <begin position="371"/>
        <end position="427"/>
    </location>
</feature>
<protein>
    <submittedName>
        <fullName evidence="5">Transglycosylase SLT domain-containing protein</fullName>
    </submittedName>
</protein>
<dbReference type="PANTHER" id="PTHR37423">
    <property type="entry name" value="SOLUBLE LYTIC MUREIN TRANSGLYCOSYLASE-RELATED"/>
    <property type="match status" value="1"/>
</dbReference>
<feature type="signal peptide" evidence="3">
    <location>
        <begin position="1"/>
        <end position="20"/>
    </location>
</feature>
<proteinExistence type="inferred from homology"/>
<dbReference type="InterPro" id="IPR023346">
    <property type="entry name" value="Lysozyme-like_dom_sf"/>
</dbReference>
<dbReference type="Gene3D" id="1.10.530.10">
    <property type="match status" value="1"/>
</dbReference>
<dbReference type="InterPro" id="IPR008258">
    <property type="entry name" value="Transglycosylase_SLT_dom_1"/>
</dbReference>
<feature type="chain" id="PRO_5047418831" evidence="3">
    <location>
        <begin position="21"/>
        <end position="427"/>
    </location>
</feature>
<keyword evidence="3" id="KW-0732">Signal</keyword>
<evidence type="ECO:0000256" key="3">
    <source>
        <dbReference type="SAM" id="SignalP"/>
    </source>
</evidence>
<feature type="domain" description="Transglycosylase SLT" evidence="4">
    <location>
        <begin position="122"/>
        <end position="226"/>
    </location>
</feature>
<dbReference type="Proteomes" id="UP001549749">
    <property type="component" value="Unassembled WGS sequence"/>
</dbReference>
<accession>A0ABV2T784</accession>